<dbReference type="PANTHER" id="PTHR33824:SF7">
    <property type="entry name" value="POLYKETIDE CYCLASE_DEHYDRASE AND LIPID TRANSPORT SUPERFAMILY PROTEIN"/>
    <property type="match status" value="1"/>
</dbReference>
<keyword evidence="5" id="KW-1185">Reference proteome</keyword>
<name>A0A1I5YMJ1_9BACT</name>
<organism evidence="4 5">
    <name type="scientific">Parafilimonas terrae</name>
    <dbReference type="NCBI Taxonomy" id="1465490"/>
    <lineage>
        <taxon>Bacteria</taxon>
        <taxon>Pseudomonadati</taxon>
        <taxon>Bacteroidota</taxon>
        <taxon>Chitinophagia</taxon>
        <taxon>Chitinophagales</taxon>
        <taxon>Chitinophagaceae</taxon>
        <taxon>Parafilimonas</taxon>
    </lineage>
</organism>
<dbReference type="InterPro" id="IPR021309">
    <property type="entry name" value="YgaP-like_TM"/>
</dbReference>
<evidence type="ECO:0000313" key="4">
    <source>
        <dbReference type="EMBL" id="SFQ45426.1"/>
    </source>
</evidence>
<dbReference type="AlphaFoldDB" id="A0A1I5YMJ1"/>
<dbReference type="CDD" id="cd07817">
    <property type="entry name" value="SRPBCC_8"/>
    <property type="match status" value="1"/>
</dbReference>
<evidence type="ECO:0000259" key="2">
    <source>
        <dbReference type="Pfam" id="PF03364"/>
    </source>
</evidence>
<dbReference type="PANTHER" id="PTHR33824">
    <property type="entry name" value="POLYKETIDE CYCLASE/DEHYDRASE AND LIPID TRANSPORT SUPERFAMILY PROTEIN"/>
    <property type="match status" value="1"/>
</dbReference>
<protein>
    <submittedName>
        <fullName evidence="4">Uncharacterized membrane protein</fullName>
    </submittedName>
</protein>
<feature type="domain" description="Coenzyme Q-binding protein COQ10 START" evidence="2">
    <location>
        <begin position="100"/>
        <end position="200"/>
    </location>
</feature>
<reference evidence="4 5" key="1">
    <citation type="submission" date="2016-10" db="EMBL/GenBank/DDBJ databases">
        <authorList>
            <person name="de Groot N.N."/>
        </authorList>
    </citation>
    <scope>NUCLEOTIDE SEQUENCE [LARGE SCALE GENOMIC DNA]</scope>
    <source>
        <strain evidence="4 5">DSM 28286</strain>
    </source>
</reference>
<gene>
    <name evidence="4" type="ORF">SAMN05444277_11337</name>
</gene>
<proteinExistence type="inferred from homology"/>
<dbReference type="RefSeq" id="WP_090661738.1">
    <property type="nucleotide sequence ID" value="NZ_FOXQ01000013.1"/>
</dbReference>
<dbReference type="STRING" id="1465490.SAMN05444277_11337"/>
<dbReference type="Pfam" id="PF03364">
    <property type="entry name" value="Polyketide_cyc"/>
    <property type="match status" value="1"/>
</dbReference>
<dbReference type="InterPro" id="IPR023393">
    <property type="entry name" value="START-like_dom_sf"/>
</dbReference>
<dbReference type="InterPro" id="IPR047137">
    <property type="entry name" value="ORF3"/>
</dbReference>
<dbReference type="Proteomes" id="UP000199031">
    <property type="component" value="Unassembled WGS sequence"/>
</dbReference>
<sequence>MHNYKLSGNAFEPRATKLYENSNVINVGKTGRIVSLAAGAVLYGMAIKGKQGIVKKALRYGGMYFLYRGLSGNCLVTALLKREEFRMHTRAVNIRTYFIVKAPRQLVYESWRNLERLPRFLKHIKKISVVDELHSVWELKTPGRLPAVAWKAEIIDQEEGRELSWRSLPGSKIETAGKITFANTTGGTEVNLMISYRPPAGYIGSAAATVINPWLREIVKEDLVRFKRYIEAKAIEYSHIGYDFT</sequence>
<evidence type="ECO:0000256" key="1">
    <source>
        <dbReference type="ARBA" id="ARBA00008918"/>
    </source>
</evidence>
<evidence type="ECO:0000259" key="3">
    <source>
        <dbReference type="Pfam" id="PF11127"/>
    </source>
</evidence>
<dbReference type="InterPro" id="IPR005031">
    <property type="entry name" value="COQ10_START"/>
</dbReference>
<dbReference type="OrthoDB" id="9797595at2"/>
<dbReference type="SUPFAM" id="SSF55961">
    <property type="entry name" value="Bet v1-like"/>
    <property type="match status" value="1"/>
</dbReference>
<dbReference type="EMBL" id="FOXQ01000013">
    <property type="protein sequence ID" value="SFQ45426.1"/>
    <property type="molecule type" value="Genomic_DNA"/>
</dbReference>
<feature type="domain" description="Inner membrane protein YgaP-like transmembrane" evidence="3">
    <location>
        <begin position="26"/>
        <end position="82"/>
    </location>
</feature>
<evidence type="ECO:0000313" key="5">
    <source>
        <dbReference type="Proteomes" id="UP000199031"/>
    </source>
</evidence>
<accession>A0A1I5YMJ1</accession>
<dbReference type="Pfam" id="PF11127">
    <property type="entry name" value="YgaP-like_TM"/>
    <property type="match status" value="1"/>
</dbReference>
<comment type="similarity">
    <text evidence="1">Belongs to the ribosome association toxin RatA family.</text>
</comment>
<dbReference type="Gene3D" id="3.30.530.20">
    <property type="match status" value="1"/>
</dbReference>